<evidence type="ECO:0000313" key="11">
    <source>
        <dbReference type="EMBL" id="THU66928.1"/>
    </source>
</evidence>
<evidence type="ECO:0000256" key="3">
    <source>
        <dbReference type="ARBA" id="ARBA00022692"/>
    </source>
</evidence>
<dbReference type="InterPro" id="IPR046431">
    <property type="entry name" value="FAF_dom"/>
</dbReference>
<feature type="compositionally biased region" description="Basic and acidic residues" evidence="9">
    <location>
        <begin position="281"/>
        <end position="299"/>
    </location>
</feature>
<gene>
    <name evidence="11" type="ORF">C4D60_Mb05t19340</name>
</gene>
<comment type="caution">
    <text evidence="11">The sequence shown here is derived from an EMBL/GenBank/DDBJ whole genome shotgun (WGS) entry which is preliminary data.</text>
</comment>
<feature type="compositionally biased region" description="Polar residues" evidence="9">
    <location>
        <begin position="364"/>
        <end position="373"/>
    </location>
</feature>
<keyword evidence="12" id="KW-1185">Reference proteome</keyword>
<feature type="region of interest" description="Disordered" evidence="9">
    <location>
        <begin position="151"/>
        <end position="185"/>
    </location>
</feature>
<dbReference type="Pfam" id="PF11250">
    <property type="entry name" value="FAF"/>
    <property type="match status" value="1"/>
</dbReference>
<reference evidence="11 12" key="1">
    <citation type="journal article" date="2019" name="Nat. Plants">
        <title>Genome sequencing of Musa balbisiana reveals subgenome evolution and function divergence in polyploid bananas.</title>
        <authorList>
            <person name="Yao X."/>
        </authorList>
    </citation>
    <scope>NUCLEOTIDE SEQUENCE [LARGE SCALE GENOMIC DNA]</scope>
    <source>
        <strain evidence="12">cv. DH-PKW</strain>
        <tissue evidence="11">Leaves</tissue>
    </source>
</reference>
<feature type="region of interest" description="Disordered" evidence="9">
    <location>
        <begin position="21"/>
        <end position="48"/>
    </location>
</feature>
<dbReference type="AlphaFoldDB" id="A0A4S8JXB6"/>
<feature type="compositionally biased region" description="Acidic residues" evidence="9">
    <location>
        <begin position="38"/>
        <end position="48"/>
    </location>
</feature>
<feature type="coiled-coil region" evidence="8">
    <location>
        <begin position="440"/>
        <end position="518"/>
    </location>
</feature>
<evidence type="ECO:0000256" key="8">
    <source>
        <dbReference type="SAM" id="Coils"/>
    </source>
</evidence>
<dbReference type="PANTHER" id="PTHR15415">
    <property type="entry name" value="MITOFILIN"/>
    <property type="match status" value="1"/>
</dbReference>
<evidence type="ECO:0000256" key="6">
    <source>
        <dbReference type="ARBA" id="ARBA00023128"/>
    </source>
</evidence>
<dbReference type="GO" id="GO:0061617">
    <property type="term" value="C:MICOS complex"/>
    <property type="evidence" value="ECO:0007669"/>
    <property type="project" value="TreeGrafter"/>
</dbReference>
<organism evidence="11 12">
    <name type="scientific">Musa balbisiana</name>
    <name type="common">Banana</name>
    <dbReference type="NCBI Taxonomy" id="52838"/>
    <lineage>
        <taxon>Eukaryota</taxon>
        <taxon>Viridiplantae</taxon>
        <taxon>Streptophyta</taxon>
        <taxon>Embryophyta</taxon>
        <taxon>Tracheophyta</taxon>
        <taxon>Spermatophyta</taxon>
        <taxon>Magnoliopsida</taxon>
        <taxon>Liliopsida</taxon>
        <taxon>Zingiberales</taxon>
        <taxon>Musaceae</taxon>
        <taxon>Musa</taxon>
    </lineage>
</organism>
<evidence type="ECO:0000259" key="10">
    <source>
        <dbReference type="Pfam" id="PF11250"/>
    </source>
</evidence>
<proteinExistence type="inferred from homology"/>
<dbReference type="PANTHER" id="PTHR15415:SF7">
    <property type="entry name" value="MICOS COMPLEX SUBUNIT MIC60"/>
    <property type="match status" value="1"/>
</dbReference>
<keyword evidence="6" id="KW-0496">Mitochondrion</keyword>
<feature type="compositionally biased region" description="Basic and acidic residues" evidence="9">
    <location>
        <begin position="374"/>
        <end position="383"/>
    </location>
</feature>
<keyword evidence="3" id="KW-0812">Transmembrane</keyword>
<evidence type="ECO:0000256" key="2">
    <source>
        <dbReference type="ARBA" id="ARBA00010877"/>
    </source>
</evidence>
<keyword evidence="5" id="KW-1133">Transmembrane helix</keyword>
<evidence type="ECO:0000256" key="4">
    <source>
        <dbReference type="ARBA" id="ARBA00022792"/>
    </source>
</evidence>
<accession>A0A4S8JXB6</accession>
<dbReference type="GO" id="GO:0042407">
    <property type="term" value="P:cristae formation"/>
    <property type="evidence" value="ECO:0007669"/>
    <property type="project" value="TreeGrafter"/>
</dbReference>
<feature type="region of interest" description="Disordered" evidence="9">
    <location>
        <begin position="281"/>
        <end position="305"/>
    </location>
</feature>
<feature type="region of interest" description="Disordered" evidence="9">
    <location>
        <begin position="317"/>
        <end position="384"/>
    </location>
</feature>
<evidence type="ECO:0000256" key="5">
    <source>
        <dbReference type="ARBA" id="ARBA00022989"/>
    </source>
</evidence>
<protein>
    <recommendedName>
        <fullName evidence="10">FAF domain-containing protein</fullName>
    </recommendedName>
</protein>
<evidence type="ECO:0000256" key="9">
    <source>
        <dbReference type="SAM" id="MobiDB-lite"/>
    </source>
</evidence>
<dbReference type="InterPro" id="IPR019133">
    <property type="entry name" value="MIC60"/>
</dbReference>
<feature type="domain" description="FAF" evidence="10">
    <location>
        <begin position="65"/>
        <end position="124"/>
    </location>
</feature>
<dbReference type="Pfam" id="PF09731">
    <property type="entry name" value="Mitofilin"/>
    <property type="match status" value="1"/>
</dbReference>
<name>A0A4S8JXB6_MUSBA</name>
<evidence type="ECO:0000256" key="1">
    <source>
        <dbReference type="ARBA" id="ARBA00004273"/>
    </source>
</evidence>
<dbReference type="STRING" id="52838.A0A4S8JXB6"/>
<keyword evidence="4" id="KW-0999">Mitochondrion inner membrane</keyword>
<sequence length="653" mass="72135">MQSSKPPLVTISPKPLNCVKQKVLGASPPPSPSSSSFTDDEEEVEVVEDEDGDACWATYVRRSRRFPPPLPSLARTGKLTSHMPWILERIHEDDGRRLVIREVRVNRHEYFRARRSGGQLTLHLVELHDHQSPEKPENDMIAVARDHQSASLEEEKWVHGRGQRKHNNKSENGRPMKKPEVDDVVKDDDPIFSSACIWELSSRRATSRIHRPIAPQISVYLSSRSQFSSAPPQNSLQGSATADNASHSRSYISKLVLGSVVIGAAITAAYKTGFIDIQVKDDKSSPNSIADERKADSKVSSEGTTLDDILVSTEVTVEQNKSNETSKENIGEESQVSEEAVLKEAPIKVATDSADTEEGPYKSLSESYSLQDEGSQKNSREDVNTDAVATFSTIKEGYLDATEQVRDEESSKDGKIVLDLIEAIHAAEKKQAESDAFVFAEEKRVLKEKYEKQLKDAKARALMYAEEAAILEKELNREKAKAAAAIKSLQENSENKLREELQRKDEETDMQLKKVKELAKAELAAAIAKEKSSQIEKIAEADLNFESLKGTLRHFSLIPAGGGGILAHMVAHVASSIKMKEQSGDGIEPVISKVENLLVDGNFVEAADVLEGGVRGSEAEEVVIEWVRQARNRAVAEQALTLLQSYAMSITFT</sequence>
<keyword evidence="8" id="KW-0175">Coiled coil</keyword>
<evidence type="ECO:0000313" key="12">
    <source>
        <dbReference type="Proteomes" id="UP000317650"/>
    </source>
</evidence>
<dbReference type="Proteomes" id="UP000317650">
    <property type="component" value="Chromosome 5"/>
</dbReference>
<keyword evidence="7" id="KW-0472">Membrane</keyword>
<comment type="subcellular location">
    <subcellularLocation>
        <location evidence="1">Mitochondrion inner membrane</location>
    </subcellularLocation>
</comment>
<dbReference type="EMBL" id="PYDT01000003">
    <property type="protein sequence ID" value="THU66928.1"/>
    <property type="molecule type" value="Genomic_DNA"/>
</dbReference>
<comment type="similarity">
    <text evidence="2">Belongs to the MICOS complex subunit Mic60 family.</text>
</comment>
<evidence type="ECO:0000256" key="7">
    <source>
        <dbReference type="ARBA" id="ARBA00023136"/>
    </source>
</evidence>
<feature type="compositionally biased region" description="Basic and acidic residues" evidence="9">
    <location>
        <begin position="168"/>
        <end position="185"/>
    </location>
</feature>